<dbReference type="AlphaFoldDB" id="A0A5B8VES1"/>
<proteinExistence type="predicted"/>
<organism evidence="1 2">
    <name type="scientific">Panacibacter ginsenosidivorans</name>
    <dbReference type="NCBI Taxonomy" id="1813871"/>
    <lineage>
        <taxon>Bacteria</taxon>
        <taxon>Pseudomonadati</taxon>
        <taxon>Bacteroidota</taxon>
        <taxon>Chitinophagia</taxon>
        <taxon>Chitinophagales</taxon>
        <taxon>Chitinophagaceae</taxon>
        <taxon>Panacibacter</taxon>
    </lineage>
</organism>
<reference evidence="1 2" key="1">
    <citation type="journal article" date="2016" name="Int. J. Syst. Evol. Microbiol.">
        <title>Panacibacter ginsenosidivorans gen. nov., sp. nov., with ginsenoside converting activity isolated from soil of a ginseng field.</title>
        <authorList>
            <person name="Siddiqi M.Z."/>
            <person name="Muhammad Shafi S."/>
            <person name="Choi K.D."/>
            <person name="Im W.T."/>
        </authorList>
    </citation>
    <scope>NUCLEOTIDE SEQUENCE [LARGE SCALE GENOMIC DNA]</scope>
    <source>
        <strain evidence="1 2">Gsoil1550</strain>
    </source>
</reference>
<name>A0A5B8VES1_9BACT</name>
<dbReference type="SUPFAM" id="SSF56925">
    <property type="entry name" value="OMPA-like"/>
    <property type="match status" value="1"/>
</dbReference>
<dbReference type="Gene3D" id="2.40.160.20">
    <property type="match status" value="1"/>
</dbReference>
<dbReference type="OrthoDB" id="672728at2"/>
<evidence type="ECO:0000313" key="1">
    <source>
        <dbReference type="EMBL" id="QEC69799.1"/>
    </source>
</evidence>
<dbReference type="InterPro" id="IPR011250">
    <property type="entry name" value="OMP/PagP_B-barrel"/>
</dbReference>
<dbReference type="Proteomes" id="UP000321533">
    <property type="component" value="Chromosome"/>
</dbReference>
<dbReference type="EMBL" id="CP042435">
    <property type="protein sequence ID" value="QEC69799.1"/>
    <property type="molecule type" value="Genomic_DNA"/>
</dbReference>
<dbReference type="KEGG" id="pgin:FRZ67_21775"/>
<sequence length="230" mass="26245">MKKHILIIVILCTAFAIESEAQFRYHYYYGRPRVRSRVRVAPAPRRPQTRQTAPKKAPFEPTLNLSIGYGFPNLDKDHLYNFYNSYRGNSSQTGPITGAIDYQFNRNMSIGVIGTYGKVSAPYYNYSNSTNIPDFTGKLENWSVMLNIMTYFPTYNRKVEPYLRTAIGVNNWKQDYIDETGAKVYDLENPTILAYQASLGARFNISKNAGLYIEGGYGKYILNGGLTLKF</sequence>
<evidence type="ECO:0000313" key="2">
    <source>
        <dbReference type="Proteomes" id="UP000321533"/>
    </source>
</evidence>
<dbReference type="RefSeq" id="WP_147192675.1">
    <property type="nucleotide sequence ID" value="NZ_CP042435.1"/>
</dbReference>
<gene>
    <name evidence="1" type="ORF">FRZ67_21775</name>
</gene>
<protein>
    <submittedName>
        <fullName evidence="1">Porin family protein</fullName>
    </submittedName>
</protein>
<keyword evidence="2" id="KW-1185">Reference proteome</keyword>
<accession>A0A5B8VES1</accession>